<dbReference type="InterPro" id="IPR027268">
    <property type="entry name" value="Peptidase_M4/M1_CTD_sf"/>
</dbReference>
<dbReference type="GO" id="GO:0005737">
    <property type="term" value="C:cytoplasm"/>
    <property type="evidence" value="ECO:0007669"/>
    <property type="project" value="TreeGrafter"/>
</dbReference>
<keyword evidence="3" id="KW-1185">Reference proteome</keyword>
<accession>A0A4Y2MK41</accession>
<dbReference type="GO" id="GO:0016020">
    <property type="term" value="C:membrane"/>
    <property type="evidence" value="ECO:0007669"/>
    <property type="project" value="TreeGrafter"/>
</dbReference>
<sequence>MCVDSNTDSHPVVRKVTTPDEIANAFDAISYEKGSAVLKMLQHTLKDDFRKGLS</sequence>
<dbReference type="Gene3D" id="1.10.390.10">
    <property type="entry name" value="Neutral Protease Domain 2"/>
    <property type="match status" value="1"/>
</dbReference>
<reference evidence="2 3" key="1">
    <citation type="journal article" date="2019" name="Sci. Rep.">
        <title>Orb-weaving spider Araneus ventricosus genome elucidates the spidroin gene catalogue.</title>
        <authorList>
            <person name="Kono N."/>
            <person name="Nakamura H."/>
            <person name="Ohtoshi R."/>
            <person name="Moran D.A.P."/>
            <person name="Shinohara A."/>
            <person name="Yoshida Y."/>
            <person name="Fujiwara M."/>
            <person name="Mori M."/>
            <person name="Tomita M."/>
            <person name="Arakawa K."/>
        </authorList>
    </citation>
    <scope>NUCLEOTIDE SEQUENCE [LARGE SCALE GENOMIC DNA]</scope>
</reference>
<protein>
    <recommendedName>
        <fullName evidence="1">Peptidase M1 membrane alanine aminopeptidase domain-containing protein</fullName>
    </recommendedName>
</protein>
<dbReference type="Pfam" id="PF01433">
    <property type="entry name" value="Peptidase_M1"/>
    <property type="match status" value="1"/>
</dbReference>
<dbReference type="InterPro" id="IPR014782">
    <property type="entry name" value="Peptidase_M1_dom"/>
</dbReference>
<feature type="non-terminal residue" evidence="2">
    <location>
        <position position="54"/>
    </location>
</feature>
<dbReference type="AlphaFoldDB" id="A0A4Y2MK41"/>
<evidence type="ECO:0000259" key="1">
    <source>
        <dbReference type="Pfam" id="PF01433"/>
    </source>
</evidence>
<dbReference type="OrthoDB" id="275509at2759"/>
<dbReference type="PANTHER" id="PTHR11533">
    <property type="entry name" value="PROTEASE M1 ZINC METALLOPROTEASE"/>
    <property type="match status" value="1"/>
</dbReference>
<name>A0A4Y2MK41_ARAVE</name>
<proteinExistence type="predicted"/>
<dbReference type="PANTHER" id="PTHR11533:SF294">
    <property type="entry name" value="THYROTROPIN-RELEASING HORMONE-DEGRADING ECTOENZYME"/>
    <property type="match status" value="1"/>
</dbReference>
<evidence type="ECO:0000313" key="2">
    <source>
        <dbReference type="EMBL" id="GBN27515.1"/>
    </source>
</evidence>
<dbReference type="GO" id="GO:0006508">
    <property type="term" value="P:proteolysis"/>
    <property type="evidence" value="ECO:0007669"/>
    <property type="project" value="TreeGrafter"/>
</dbReference>
<dbReference type="SUPFAM" id="SSF55486">
    <property type="entry name" value="Metalloproteases ('zincins'), catalytic domain"/>
    <property type="match status" value="1"/>
</dbReference>
<comment type="caution">
    <text evidence="2">The sequence shown here is derived from an EMBL/GenBank/DDBJ whole genome shotgun (WGS) entry which is preliminary data.</text>
</comment>
<dbReference type="GO" id="GO:0042277">
    <property type="term" value="F:peptide binding"/>
    <property type="evidence" value="ECO:0007669"/>
    <property type="project" value="TreeGrafter"/>
</dbReference>
<dbReference type="GO" id="GO:0008270">
    <property type="term" value="F:zinc ion binding"/>
    <property type="evidence" value="ECO:0007669"/>
    <property type="project" value="InterPro"/>
</dbReference>
<feature type="domain" description="Peptidase M1 membrane alanine aminopeptidase" evidence="1">
    <location>
        <begin position="1"/>
        <end position="53"/>
    </location>
</feature>
<dbReference type="GO" id="GO:0005615">
    <property type="term" value="C:extracellular space"/>
    <property type="evidence" value="ECO:0007669"/>
    <property type="project" value="TreeGrafter"/>
</dbReference>
<dbReference type="GO" id="GO:0070006">
    <property type="term" value="F:metalloaminopeptidase activity"/>
    <property type="evidence" value="ECO:0007669"/>
    <property type="project" value="TreeGrafter"/>
</dbReference>
<dbReference type="Proteomes" id="UP000499080">
    <property type="component" value="Unassembled WGS sequence"/>
</dbReference>
<evidence type="ECO:0000313" key="3">
    <source>
        <dbReference type="Proteomes" id="UP000499080"/>
    </source>
</evidence>
<dbReference type="InterPro" id="IPR050344">
    <property type="entry name" value="Peptidase_M1_aminopeptidases"/>
</dbReference>
<dbReference type="GO" id="GO:0043171">
    <property type="term" value="P:peptide catabolic process"/>
    <property type="evidence" value="ECO:0007669"/>
    <property type="project" value="TreeGrafter"/>
</dbReference>
<gene>
    <name evidence="2" type="ORF">AVEN_245723_1</name>
</gene>
<dbReference type="EMBL" id="BGPR01123647">
    <property type="protein sequence ID" value="GBN27515.1"/>
    <property type="molecule type" value="Genomic_DNA"/>
</dbReference>
<organism evidence="2 3">
    <name type="scientific">Araneus ventricosus</name>
    <name type="common">Orbweaver spider</name>
    <name type="synonym">Epeira ventricosa</name>
    <dbReference type="NCBI Taxonomy" id="182803"/>
    <lineage>
        <taxon>Eukaryota</taxon>
        <taxon>Metazoa</taxon>
        <taxon>Ecdysozoa</taxon>
        <taxon>Arthropoda</taxon>
        <taxon>Chelicerata</taxon>
        <taxon>Arachnida</taxon>
        <taxon>Araneae</taxon>
        <taxon>Araneomorphae</taxon>
        <taxon>Entelegynae</taxon>
        <taxon>Araneoidea</taxon>
        <taxon>Araneidae</taxon>
        <taxon>Araneus</taxon>
    </lineage>
</organism>